<reference evidence="2 3" key="1">
    <citation type="journal article" date="2024" name="J Genomics">
        <title>Draft genome sequencing and assembly of Favolaschia claudopus CIRM-BRFM 2984 isolated from oak limbs.</title>
        <authorList>
            <person name="Navarro D."/>
            <person name="Drula E."/>
            <person name="Chaduli D."/>
            <person name="Cazenave R."/>
            <person name="Ahrendt S."/>
            <person name="Wang J."/>
            <person name="Lipzen A."/>
            <person name="Daum C."/>
            <person name="Barry K."/>
            <person name="Grigoriev I.V."/>
            <person name="Favel A."/>
            <person name="Rosso M.N."/>
            <person name="Martin F."/>
        </authorList>
    </citation>
    <scope>NUCLEOTIDE SEQUENCE [LARGE SCALE GENOMIC DNA]</scope>
    <source>
        <strain evidence="2 3">CIRM-BRFM 2984</strain>
    </source>
</reference>
<dbReference type="AlphaFoldDB" id="A0AAW0EHR6"/>
<organism evidence="2 3">
    <name type="scientific">Favolaschia claudopus</name>
    <dbReference type="NCBI Taxonomy" id="2862362"/>
    <lineage>
        <taxon>Eukaryota</taxon>
        <taxon>Fungi</taxon>
        <taxon>Dikarya</taxon>
        <taxon>Basidiomycota</taxon>
        <taxon>Agaricomycotina</taxon>
        <taxon>Agaricomycetes</taxon>
        <taxon>Agaricomycetidae</taxon>
        <taxon>Agaricales</taxon>
        <taxon>Marasmiineae</taxon>
        <taxon>Mycenaceae</taxon>
        <taxon>Favolaschia</taxon>
    </lineage>
</organism>
<comment type="caution">
    <text evidence="2">The sequence shown here is derived from an EMBL/GenBank/DDBJ whole genome shotgun (WGS) entry which is preliminary data.</text>
</comment>
<evidence type="ECO:0000256" key="1">
    <source>
        <dbReference type="SAM" id="MobiDB-lite"/>
    </source>
</evidence>
<gene>
    <name evidence="2" type="ORF">R3P38DRAFT_2821118</name>
</gene>
<feature type="region of interest" description="Disordered" evidence="1">
    <location>
        <begin position="270"/>
        <end position="309"/>
    </location>
</feature>
<evidence type="ECO:0000313" key="2">
    <source>
        <dbReference type="EMBL" id="KAK7063905.1"/>
    </source>
</evidence>
<dbReference type="EMBL" id="JAWWNJ010000001">
    <property type="protein sequence ID" value="KAK7063905.1"/>
    <property type="molecule type" value="Genomic_DNA"/>
</dbReference>
<keyword evidence="3" id="KW-1185">Reference proteome</keyword>
<dbReference type="Proteomes" id="UP001362999">
    <property type="component" value="Unassembled WGS sequence"/>
</dbReference>
<proteinExistence type="predicted"/>
<accession>A0AAW0EHR6</accession>
<name>A0AAW0EHR6_9AGAR</name>
<evidence type="ECO:0000313" key="3">
    <source>
        <dbReference type="Proteomes" id="UP001362999"/>
    </source>
</evidence>
<sequence>MDSTGITKATLLKDPKSSYLGMVDAPDKLGWRPLEAGQGEMVVEKTAVFAYDEKWEALSQETGGERETRELHKIEAAKLSFVAKISAKNCFLTPCGNWKGEAAYLPTLADVKLACELVAPHDTPFADDFPMVIRNLESLTSMAANENHTPKGILDWNSQSKRTIKVRHRLFEEKGDGDVDDSDLKQWPVKSPEAKEALRKMEKTHIVQKLAAYDIYKRRIPPSEYMRALRGAVVRVVISLHHWKIDKRAEDVYTADIVSLSVIRAATPSVIQGSPSKKGSPAKKRRVPSVDPWLDDDAEVTSPKKARSG</sequence>
<protein>
    <submittedName>
        <fullName evidence="2">Uncharacterized protein</fullName>
    </submittedName>
</protein>